<protein>
    <submittedName>
        <fullName evidence="2">Uncharacterized protein</fullName>
    </submittedName>
</protein>
<sequence>MTHELDDYNMTPAVLEREWVLTIDTPNGGLEPVLLALGEHLPLKQGPYDNCMYVREGGFQRLRALEGSHAGDEGTIQQVPASQIIISIAPDPELLSKAFDVIFAIHVNEEPTIRVTEEWGSRSKLLDDKNNPNRYWNRPDAKELHGKAVG</sequence>
<evidence type="ECO:0000256" key="1">
    <source>
        <dbReference type="SAM" id="MobiDB-lite"/>
    </source>
</evidence>
<evidence type="ECO:0000313" key="2">
    <source>
        <dbReference type="EMBL" id="WWR46922.1"/>
    </source>
</evidence>
<evidence type="ECO:0000313" key="3">
    <source>
        <dbReference type="Proteomes" id="UP001364156"/>
    </source>
</evidence>
<organism evidence="2 3">
    <name type="scientific">Roseovarius phycicola</name>
    <dbReference type="NCBI Taxonomy" id="3080976"/>
    <lineage>
        <taxon>Bacteria</taxon>
        <taxon>Pseudomonadati</taxon>
        <taxon>Pseudomonadota</taxon>
        <taxon>Alphaproteobacteria</taxon>
        <taxon>Rhodobacterales</taxon>
        <taxon>Roseobacteraceae</taxon>
        <taxon>Roseovarius</taxon>
    </lineage>
</organism>
<proteinExistence type="predicted"/>
<keyword evidence="3" id="KW-1185">Reference proteome</keyword>
<dbReference type="Proteomes" id="UP001364156">
    <property type="component" value="Chromosome"/>
</dbReference>
<feature type="region of interest" description="Disordered" evidence="1">
    <location>
        <begin position="124"/>
        <end position="150"/>
    </location>
</feature>
<accession>A0ABZ2HKM3</accession>
<dbReference type="Gene3D" id="3.30.70.120">
    <property type="match status" value="1"/>
</dbReference>
<dbReference type="RefSeq" id="WP_338549765.1">
    <property type="nucleotide sequence ID" value="NZ_CP146069.1"/>
</dbReference>
<gene>
    <name evidence="2" type="ORF">RZ517_01675</name>
</gene>
<dbReference type="EMBL" id="CP146069">
    <property type="protein sequence ID" value="WWR46922.1"/>
    <property type="molecule type" value="Genomic_DNA"/>
</dbReference>
<name>A0ABZ2HKM3_9RHOB</name>
<dbReference type="InterPro" id="IPR015867">
    <property type="entry name" value="N-reg_PII/ATP_PRibTrfase_C"/>
</dbReference>
<reference evidence="2 3" key="1">
    <citation type="submission" date="2023-10" db="EMBL/GenBank/DDBJ databases">
        <title>Roseovarius strain S88 nov., isolated from a marine algae.</title>
        <authorList>
            <person name="Lee M.W."/>
            <person name="Lee J.K."/>
            <person name="Kim J.M."/>
            <person name="Choi D.G."/>
            <person name="Baek J.H."/>
            <person name="Bayburt H."/>
            <person name="Jung J.J."/>
            <person name="Han D.M."/>
            <person name="Jeon C.O."/>
        </authorList>
    </citation>
    <scope>NUCLEOTIDE SEQUENCE [LARGE SCALE GENOMIC DNA]</scope>
    <source>
        <strain evidence="2 3">S88</strain>
    </source>
</reference>